<keyword evidence="2" id="KW-1185">Reference proteome</keyword>
<comment type="caution">
    <text evidence="1">The sequence shown here is derived from an EMBL/GenBank/DDBJ whole genome shotgun (WGS) entry which is preliminary data.</text>
</comment>
<reference evidence="1 2" key="1">
    <citation type="submission" date="2017-05" db="EMBL/GenBank/DDBJ databases">
        <title>Vagococcus spp. assemblies.</title>
        <authorList>
            <person name="Gulvik C.A."/>
        </authorList>
    </citation>
    <scope>NUCLEOTIDE SEQUENCE [LARGE SCALE GENOMIC DNA]</scope>
    <source>
        <strain evidence="1 2">CCUG 51432</strain>
    </source>
</reference>
<evidence type="ECO:0000313" key="2">
    <source>
        <dbReference type="Proteomes" id="UP000287605"/>
    </source>
</evidence>
<evidence type="ECO:0000313" key="1">
    <source>
        <dbReference type="EMBL" id="RSU15603.1"/>
    </source>
</evidence>
<dbReference type="NCBIfam" id="NF040739">
    <property type="entry name" value="ornith_OrtA"/>
    <property type="match status" value="1"/>
</dbReference>
<accession>A0A430B5K0</accession>
<dbReference type="Proteomes" id="UP000287605">
    <property type="component" value="Unassembled WGS sequence"/>
</dbReference>
<dbReference type="EMBL" id="NGKA01000001">
    <property type="protein sequence ID" value="RSU15603.1"/>
    <property type="molecule type" value="Genomic_DNA"/>
</dbReference>
<proteinExistence type="predicted"/>
<name>A0A430B5K0_9ENTE</name>
<protein>
    <submittedName>
        <fullName evidence="1">2-amino-4-ketopentanoate thiolase</fullName>
    </submittedName>
</protein>
<gene>
    <name evidence="1" type="ORF">CBF29_00575</name>
</gene>
<organism evidence="1 2">
    <name type="scientific">Vagococcus elongatus</name>
    <dbReference type="NCBI Taxonomy" id="180344"/>
    <lineage>
        <taxon>Bacteria</taxon>
        <taxon>Bacillati</taxon>
        <taxon>Bacillota</taxon>
        <taxon>Bacilli</taxon>
        <taxon>Lactobacillales</taxon>
        <taxon>Enterococcaceae</taxon>
        <taxon>Vagococcus</taxon>
    </lineage>
</organism>
<dbReference type="OrthoDB" id="3712030at2"/>
<dbReference type="InterPro" id="IPR047755">
    <property type="entry name" value="OrtA"/>
</dbReference>
<dbReference type="Pfam" id="PF22010">
    <property type="entry name" value="OrtA"/>
    <property type="match status" value="1"/>
</dbReference>
<dbReference type="AlphaFoldDB" id="A0A430B5K0"/>
<sequence>MAKKGDWVKIHSTILTADQRAPQVPEDTKMVPLEMWVKGYLEVDGKINDLVEIRTVTGRKETGVLVEISPTYTHSFGEFIPEILEIDRIVQKELYGGE</sequence>
<dbReference type="RefSeq" id="WP_126806177.1">
    <property type="nucleotide sequence ID" value="NZ_NGKA01000001.1"/>
</dbReference>